<feature type="compositionally biased region" description="Low complexity" evidence="5">
    <location>
        <begin position="437"/>
        <end position="450"/>
    </location>
</feature>
<reference evidence="7 8" key="1">
    <citation type="submission" date="2024-08" db="EMBL/GenBank/DDBJ databases">
        <authorList>
            <person name="Cucini C."/>
            <person name="Frati F."/>
        </authorList>
    </citation>
    <scope>NUCLEOTIDE SEQUENCE [LARGE SCALE GENOMIC DNA]</scope>
</reference>
<dbReference type="Proteomes" id="UP001642540">
    <property type="component" value="Unassembled WGS sequence"/>
</dbReference>
<feature type="compositionally biased region" description="Acidic residues" evidence="5">
    <location>
        <begin position="260"/>
        <end position="269"/>
    </location>
</feature>
<keyword evidence="8" id="KW-1185">Reference proteome</keyword>
<comment type="subunit">
    <text evidence="1">Self-associates forming complexes of several hundred monomers.</text>
</comment>
<sequence>MVQDESETVLVNFSNMELIRIVSVRIMDTILQLCNSATRRMAHNSSPSSTDVMKYSPTDSLKMSNRDNKRIERRKPNWTESENVFLLDQFAMHREILTCKATDASTNLRKQEIWRLICANLNQNNTLVRRTPAEVRRKWKNLVTAAKKEIWEMRHQMHISGGSGTNGRKISELSQRVLQLHSSGNLNNQSNGIYGSLLSAGLLGNAGGGDKYPSKYADYMEDKSFIPAHFTPIITLSESNNNHIISGSHAGDGPPSPMMSDDDEDDQESSDSRNATEFMSDSGVNEQEGMDLRVNVSARNSYASTNSRSGRSHHSGTGSGGHHLRVNLLSRDLGDEDDELLEDDDDIELAMAADKRFANYNGQLSNGGSITGKRDHGHASSLSIANFHHSSALANNTNLSNGPTTTSAVVASAFLERQHLQHLQQLATAASLRPALSTNISNHNNNNQSGHSEETNLNRKCSESTEEISPGGDIFNSIRNVNHASQFMKLKNHFAAAIQESDLLSNLYKERLQLQIEVLKLRKEKLNQELNSANNTPNGVIRPKLFKCGLRLLRRKNMFGYRPTPYRSKLSSSGLRNCIADKVTTNGPSDDIMNKESEINESVDITMPDSVKKESEQECLVNGDSVSKLEEEESAA</sequence>
<evidence type="ECO:0000256" key="5">
    <source>
        <dbReference type="SAM" id="MobiDB-lite"/>
    </source>
</evidence>
<dbReference type="PROSITE" id="PS50090">
    <property type="entry name" value="MYB_LIKE"/>
    <property type="match status" value="1"/>
</dbReference>
<keyword evidence="4" id="KW-0175">Coiled coil</keyword>
<feature type="region of interest" description="Disordered" evidence="5">
    <location>
        <begin position="586"/>
        <end position="636"/>
    </location>
</feature>
<gene>
    <name evidence="7" type="ORF">ODALV1_LOCUS16020</name>
</gene>
<organism evidence="7 8">
    <name type="scientific">Orchesella dallaii</name>
    <dbReference type="NCBI Taxonomy" id="48710"/>
    <lineage>
        <taxon>Eukaryota</taxon>
        <taxon>Metazoa</taxon>
        <taxon>Ecdysozoa</taxon>
        <taxon>Arthropoda</taxon>
        <taxon>Hexapoda</taxon>
        <taxon>Collembola</taxon>
        <taxon>Entomobryomorpha</taxon>
        <taxon>Entomobryoidea</taxon>
        <taxon>Orchesellidae</taxon>
        <taxon>Orchesellinae</taxon>
        <taxon>Orchesella</taxon>
    </lineage>
</organism>
<evidence type="ECO:0000256" key="2">
    <source>
        <dbReference type="ARBA" id="ARBA00016807"/>
    </source>
</evidence>
<feature type="compositionally biased region" description="Polar residues" evidence="5">
    <location>
        <begin position="273"/>
        <end position="285"/>
    </location>
</feature>
<feature type="compositionally biased region" description="Basic and acidic residues" evidence="5">
    <location>
        <begin position="451"/>
        <end position="463"/>
    </location>
</feature>
<feature type="region of interest" description="Disordered" evidence="5">
    <location>
        <begin position="242"/>
        <end position="289"/>
    </location>
</feature>
<evidence type="ECO:0000256" key="4">
    <source>
        <dbReference type="SAM" id="Coils"/>
    </source>
</evidence>
<dbReference type="EMBL" id="CAXLJM020000049">
    <property type="protein sequence ID" value="CAL8113445.1"/>
    <property type="molecule type" value="Genomic_DNA"/>
</dbReference>
<evidence type="ECO:0000256" key="1">
    <source>
        <dbReference type="ARBA" id="ARBA00011764"/>
    </source>
</evidence>
<feature type="domain" description="Myb-like" evidence="6">
    <location>
        <begin position="70"/>
        <end position="143"/>
    </location>
</feature>
<dbReference type="Pfam" id="PF13873">
    <property type="entry name" value="Myb_DNA-bind_5"/>
    <property type="match status" value="1"/>
</dbReference>
<evidence type="ECO:0000259" key="6">
    <source>
        <dbReference type="PROSITE" id="PS50090"/>
    </source>
</evidence>
<comment type="function">
    <text evidence="3">Involved in transvection phenomena (= synapsis-dependent gene expression), where the synaptic pairing of chromosomes carrying genes with which zeste interacts influences the expression of these genes. Zeste binds to DNA and stimulates transcription from a nearby promoter.</text>
</comment>
<dbReference type="InterPro" id="IPR001005">
    <property type="entry name" value="SANT/Myb"/>
</dbReference>
<dbReference type="PANTHER" id="PTHR23098">
    <property type="entry name" value="AGAP001331-PA-RELATED"/>
    <property type="match status" value="1"/>
</dbReference>
<dbReference type="PANTHER" id="PTHR23098:SF16">
    <property type="entry name" value="REGULATORY PROTEIN ZESTE"/>
    <property type="match status" value="1"/>
</dbReference>
<feature type="region of interest" description="Disordered" evidence="5">
    <location>
        <begin position="41"/>
        <end position="63"/>
    </location>
</feature>
<evidence type="ECO:0000313" key="7">
    <source>
        <dbReference type="EMBL" id="CAL8113445.1"/>
    </source>
</evidence>
<proteinExistence type="predicted"/>
<name>A0ABP1R368_9HEXA</name>
<accession>A0ABP1R368</accession>
<feature type="region of interest" description="Disordered" evidence="5">
    <location>
        <begin position="301"/>
        <end position="323"/>
    </location>
</feature>
<feature type="coiled-coil region" evidence="4">
    <location>
        <begin position="504"/>
        <end position="536"/>
    </location>
</feature>
<protein>
    <recommendedName>
        <fullName evidence="2">Regulatory protein zeste</fullName>
    </recommendedName>
</protein>
<feature type="region of interest" description="Disordered" evidence="5">
    <location>
        <begin position="437"/>
        <end position="465"/>
    </location>
</feature>
<evidence type="ECO:0000256" key="3">
    <source>
        <dbReference type="ARBA" id="ARBA00025466"/>
    </source>
</evidence>
<comment type="caution">
    <text evidence="7">The sequence shown here is derived from an EMBL/GenBank/DDBJ whole genome shotgun (WGS) entry which is preliminary data.</text>
</comment>
<dbReference type="SMART" id="SM00717">
    <property type="entry name" value="SANT"/>
    <property type="match status" value="1"/>
</dbReference>
<dbReference type="InterPro" id="IPR028002">
    <property type="entry name" value="Myb_DNA-bind_5"/>
</dbReference>
<evidence type="ECO:0000313" key="8">
    <source>
        <dbReference type="Proteomes" id="UP001642540"/>
    </source>
</evidence>